<dbReference type="Proteomes" id="UP000005239">
    <property type="component" value="Unassembled WGS sequence"/>
</dbReference>
<evidence type="ECO:0000313" key="1">
    <source>
        <dbReference type="EnsemblMetazoa" id="PPA08946.1"/>
    </source>
</evidence>
<gene>
    <name evidence="1" type="primary">WBGene00098500</name>
</gene>
<reference evidence="2" key="1">
    <citation type="journal article" date="2008" name="Nat. Genet.">
        <title>The Pristionchus pacificus genome provides a unique perspective on nematode lifestyle and parasitism.</title>
        <authorList>
            <person name="Dieterich C."/>
            <person name="Clifton S.W."/>
            <person name="Schuster L.N."/>
            <person name="Chinwalla A."/>
            <person name="Delehaunty K."/>
            <person name="Dinkelacker I."/>
            <person name="Fulton L."/>
            <person name="Fulton R."/>
            <person name="Godfrey J."/>
            <person name="Minx P."/>
            <person name="Mitreva M."/>
            <person name="Roeseler W."/>
            <person name="Tian H."/>
            <person name="Witte H."/>
            <person name="Yang S.P."/>
            <person name="Wilson R.K."/>
            <person name="Sommer R.J."/>
        </authorList>
    </citation>
    <scope>NUCLEOTIDE SEQUENCE [LARGE SCALE GENOMIC DNA]</scope>
    <source>
        <strain evidence="2">PS312</strain>
    </source>
</reference>
<dbReference type="EnsemblMetazoa" id="PPA08946.1">
    <property type="protein sequence ID" value="PPA08946.1"/>
    <property type="gene ID" value="WBGene00098500"/>
</dbReference>
<evidence type="ECO:0000313" key="2">
    <source>
        <dbReference type="Proteomes" id="UP000005239"/>
    </source>
</evidence>
<proteinExistence type="predicted"/>
<keyword evidence="2" id="KW-1185">Reference proteome</keyword>
<sequence>MDPAKDSVAIRSMDESAIPEDDDARPIYEMIEFPPSTEHRYALERIHRYLFPAETEISGVQCRRCEMMRRRLELRREMLNVRRTSNERSDGRVRRMLRRAMKTLRELIPSRQRYNLLAAGSQSTTSSLA</sequence>
<accession>A0A8R1U9E4</accession>
<accession>A0A2A6D1Y8</accession>
<name>A0A2A6D1Y8_PRIPA</name>
<protein>
    <submittedName>
        <fullName evidence="1">Uncharacterized protein</fullName>
    </submittedName>
</protein>
<organism evidence="1 2">
    <name type="scientific">Pristionchus pacificus</name>
    <name type="common">Parasitic nematode worm</name>
    <dbReference type="NCBI Taxonomy" id="54126"/>
    <lineage>
        <taxon>Eukaryota</taxon>
        <taxon>Metazoa</taxon>
        <taxon>Ecdysozoa</taxon>
        <taxon>Nematoda</taxon>
        <taxon>Chromadorea</taxon>
        <taxon>Rhabditida</taxon>
        <taxon>Rhabditina</taxon>
        <taxon>Diplogasteromorpha</taxon>
        <taxon>Diplogasteroidea</taxon>
        <taxon>Neodiplogasteridae</taxon>
        <taxon>Pristionchus</taxon>
    </lineage>
</organism>
<reference evidence="1" key="2">
    <citation type="submission" date="2022-06" db="UniProtKB">
        <authorList>
            <consortium name="EnsemblMetazoa"/>
        </authorList>
    </citation>
    <scope>IDENTIFICATION</scope>
    <source>
        <strain evidence="1">PS312</strain>
    </source>
</reference>
<dbReference type="AlphaFoldDB" id="A0A2A6D1Y8"/>